<accession>A0A7Y6BX41</accession>
<dbReference type="SUPFAM" id="SSF52540">
    <property type="entry name" value="P-loop containing nucleoside triphosphate hydrolases"/>
    <property type="match status" value="1"/>
</dbReference>
<organism evidence="1 2">
    <name type="scientific">Paenibacillus xylanilyticus</name>
    <dbReference type="NCBI Taxonomy" id="248903"/>
    <lineage>
        <taxon>Bacteria</taxon>
        <taxon>Bacillati</taxon>
        <taxon>Bacillota</taxon>
        <taxon>Bacilli</taxon>
        <taxon>Bacillales</taxon>
        <taxon>Paenibacillaceae</taxon>
        <taxon>Paenibacillus</taxon>
    </lineage>
</organism>
<dbReference type="InterPro" id="IPR027417">
    <property type="entry name" value="P-loop_NTPase"/>
</dbReference>
<evidence type="ECO:0000313" key="1">
    <source>
        <dbReference type="EMBL" id="NUU76602.1"/>
    </source>
</evidence>
<dbReference type="EMBL" id="JABMCB010000185">
    <property type="protein sequence ID" value="NUU76602.1"/>
    <property type="molecule type" value="Genomic_DNA"/>
</dbReference>
<dbReference type="RefSeq" id="WP_175396285.1">
    <property type="nucleotide sequence ID" value="NZ_JABMCB010000185.1"/>
</dbReference>
<sequence length="194" mass="21826">MSKLIFFLGGAGSGKTTLAKALSRKYKAAFFDMDILLRPAAEAIMTLQGLDPSDRDSPEYKRLCRDLGYRITMDAALDNVQLGIDTIVVGPFTKETETADWIEQELGRIGRSLEDTDVRVAYIYLANEALYHKRIVARQSPLDEWKLANWDIFTASLTRKQVAWPLPASSVVYIDNSEEDVNVALSECERHMFG</sequence>
<evidence type="ECO:0000313" key="2">
    <source>
        <dbReference type="Proteomes" id="UP000526125"/>
    </source>
</evidence>
<comment type="caution">
    <text evidence="1">The sequence shown here is derived from an EMBL/GenBank/DDBJ whole genome shotgun (WGS) entry which is preliminary data.</text>
</comment>
<protein>
    <submittedName>
        <fullName evidence="1">AAA family ATPase</fullName>
    </submittedName>
</protein>
<dbReference type="Pfam" id="PF13671">
    <property type="entry name" value="AAA_33"/>
    <property type="match status" value="1"/>
</dbReference>
<keyword evidence="2" id="KW-1185">Reference proteome</keyword>
<proteinExistence type="predicted"/>
<dbReference type="AlphaFoldDB" id="A0A7Y6BX41"/>
<reference evidence="1 2" key="1">
    <citation type="submission" date="2020-05" db="EMBL/GenBank/DDBJ databases">
        <title>Genome Sequencing of Type Strains.</title>
        <authorList>
            <person name="Lemaire J.F."/>
            <person name="Inderbitzin P."/>
            <person name="Gregorio O.A."/>
            <person name="Collins S.B."/>
            <person name="Wespe N."/>
            <person name="Knight-Connoni V."/>
        </authorList>
    </citation>
    <scope>NUCLEOTIDE SEQUENCE [LARGE SCALE GENOMIC DNA]</scope>
    <source>
        <strain evidence="1 2">LMG 21957</strain>
    </source>
</reference>
<dbReference type="Proteomes" id="UP000526125">
    <property type="component" value="Unassembled WGS sequence"/>
</dbReference>
<name>A0A7Y6BX41_9BACL</name>
<gene>
    <name evidence="1" type="ORF">HP552_15335</name>
</gene>
<dbReference type="Gene3D" id="3.40.50.300">
    <property type="entry name" value="P-loop containing nucleotide triphosphate hydrolases"/>
    <property type="match status" value="1"/>
</dbReference>